<dbReference type="InterPro" id="IPR006139">
    <property type="entry name" value="D-isomer_2_OHA_DH_cat_dom"/>
</dbReference>
<dbReference type="SUPFAM" id="SSF51735">
    <property type="entry name" value="NAD(P)-binding Rossmann-fold domains"/>
    <property type="match status" value="1"/>
</dbReference>
<evidence type="ECO:0000256" key="2">
    <source>
        <dbReference type="RuleBase" id="RU003719"/>
    </source>
</evidence>
<feature type="domain" description="D-isomer specific 2-hydroxyacid dehydrogenase NAD-binding" evidence="4">
    <location>
        <begin position="114"/>
        <end position="280"/>
    </location>
</feature>
<dbReference type="PROSITE" id="PS00065">
    <property type="entry name" value="D_2_HYDROXYACID_DH_1"/>
    <property type="match status" value="1"/>
</dbReference>
<dbReference type="Pfam" id="PF00389">
    <property type="entry name" value="2-Hacid_dh"/>
    <property type="match status" value="1"/>
</dbReference>
<name>A0A0D7ALJ7_9AGAR</name>
<dbReference type="InterPro" id="IPR029752">
    <property type="entry name" value="D-isomer_DH_CS1"/>
</dbReference>
<dbReference type="Pfam" id="PF02826">
    <property type="entry name" value="2-Hacid_dh_C"/>
    <property type="match status" value="1"/>
</dbReference>
<gene>
    <name evidence="5" type="ORF">FISHEDRAFT_34615</name>
</gene>
<evidence type="ECO:0000259" key="3">
    <source>
        <dbReference type="Pfam" id="PF00389"/>
    </source>
</evidence>
<dbReference type="InterPro" id="IPR036291">
    <property type="entry name" value="NAD(P)-bd_dom_sf"/>
</dbReference>
<dbReference type="EMBL" id="KN881630">
    <property type="protein sequence ID" value="KIY52725.1"/>
    <property type="molecule type" value="Genomic_DNA"/>
</dbReference>
<evidence type="ECO:0000259" key="4">
    <source>
        <dbReference type="Pfam" id="PF02826"/>
    </source>
</evidence>
<sequence length="318" mass="35797">MWSGHGDRKLAELPDELCARVHGLFIFRRFLTEEDIERFPKLRVVVRMGVGFDCLDRKALAARGVKVRRIHHYGTGEVADHAIALALAMRRGIMMYHSYWLPATPAGPPRIPPWEQQQTAMTLRPSVRTLGILGLGRIGTATVLRAKPFGWRIIFYDPYLPNGVDRALSIERVRTIEELFQQSDTLSVHVPLTSETAKFVNERLLRMMPQNAVLVNTSRGGVVDLDGLEKVLKDDHLAGAGLDVVPVEPPVPNTLHPLLEAYRRQDEWIRGRLVVTPHVAFASPDSLVDIREKSAWCMREVLCEGKDTNVIPPDALWA</sequence>
<dbReference type="GO" id="GO:0051287">
    <property type="term" value="F:NAD binding"/>
    <property type="evidence" value="ECO:0007669"/>
    <property type="project" value="InterPro"/>
</dbReference>
<dbReference type="SUPFAM" id="SSF52283">
    <property type="entry name" value="Formate/glycerate dehydrogenase catalytic domain-like"/>
    <property type="match status" value="1"/>
</dbReference>
<dbReference type="GO" id="GO:0003714">
    <property type="term" value="F:transcription corepressor activity"/>
    <property type="evidence" value="ECO:0007669"/>
    <property type="project" value="TreeGrafter"/>
</dbReference>
<reference evidence="5 6" key="1">
    <citation type="journal article" date="2015" name="Fungal Genet. Biol.">
        <title>Evolution of novel wood decay mechanisms in Agaricales revealed by the genome sequences of Fistulina hepatica and Cylindrobasidium torrendii.</title>
        <authorList>
            <person name="Floudas D."/>
            <person name="Held B.W."/>
            <person name="Riley R."/>
            <person name="Nagy L.G."/>
            <person name="Koehler G."/>
            <person name="Ransdell A.S."/>
            <person name="Younus H."/>
            <person name="Chow J."/>
            <person name="Chiniquy J."/>
            <person name="Lipzen A."/>
            <person name="Tritt A."/>
            <person name="Sun H."/>
            <person name="Haridas S."/>
            <person name="LaButti K."/>
            <person name="Ohm R.A."/>
            <person name="Kues U."/>
            <person name="Blanchette R.A."/>
            <person name="Grigoriev I.V."/>
            <person name="Minto R.E."/>
            <person name="Hibbett D.S."/>
        </authorList>
    </citation>
    <scope>NUCLEOTIDE SEQUENCE [LARGE SCALE GENOMIC DNA]</scope>
    <source>
        <strain evidence="5 6">ATCC 64428</strain>
    </source>
</reference>
<keyword evidence="1 2" id="KW-0560">Oxidoreductase</keyword>
<dbReference type="PANTHER" id="PTHR46029:SF7">
    <property type="entry name" value="C-TERMINAL-BINDING PROTEIN"/>
    <property type="match status" value="1"/>
</dbReference>
<dbReference type="Gene3D" id="3.40.50.720">
    <property type="entry name" value="NAD(P)-binding Rossmann-like Domain"/>
    <property type="match status" value="2"/>
</dbReference>
<keyword evidence="6" id="KW-1185">Reference proteome</keyword>
<dbReference type="GO" id="GO:0016616">
    <property type="term" value="F:oxidoreductase activity, acting on the CH-OH group of donors, NAD or NADP as acceptor"/>
    <property type="evidence" value="ECO:0007669"/>
    <property type="project" value="InterPro"/>
</dbReference>
<dbReference type="InterPro" id="IPR029753">
    <property type="entry name" value="D-isomer_DH_CS"/>
</dbReference>
<dbReference type="Proteomes" id="UP000054144">
    <property type="component" value="Unassembled WGS sequence"/>
</dbReference>
<comment type="similarity">
    <text evidence="2">Belongs to the D-isomer specific 2-hydroxyacid dehydrogenase family.</text>
</comment>
<dbReference type="AlphaFoldDB" id="A0A0D7ALJ7"/>
<dbReference type="GO" id="GO:0005634">
    <property type="term" value="C:nucleus"/>
    <property type="evidence" value="ECO:0007669"/>
    <property type="project" value="TreeGrafter"/>
</dbReference>
<proteinExistence type="inferred from homology"/>
<evidence type="ECO:0000313" key="6">
    <source>
        <dbReference type="Proteomes" id="UP000054144"/>
    </source>
</evidence>
<protein>
    <submittedName>
        <fullName evidence="5">4-phosphoerythronate dehydrogenase</fullName>
    </submittedName>
</protein>
<dbReference type="GO" id="GO:0140297">
    <property type="term" value="F:DNA-binding transcription factor binding"/>
    <property type="evidence" value="ECO:0007669"/>
    <property type="project" value="TreeGrafter"/>
</dbReference>
<evidence type="ECO:0000313" key="5">
    <source>
        <dbReference type="EMBL" id="KIY52725.1"/>
    </source>
</evidence>
<dbReference type="OrthoDB" id="298012at2759"/>
<feature type="domain" description="D-isomer specific 2-hydroxyacid dehydrogenase catalytic" evidence="3">
    <location>
        <begin position="16"/>
        <end position="287"/>
    </location>
</feature>
<accession>A0A0D7ALJ7</accession>
<dbReference type="GO" id="GO:0001221">
    <property type="term" value="F:transcription coregulator binding"/>
    <property type="evidence" value="ECO:0007669"/>
    <property type="project" value="TreeGrafter"/>
</dbReference>
<dbReference type="InterPro" id="IPR051638">
    <property type="entry name" value="CTBP_dehydrogenase"/>
</dbReference>
<dbReference type="GO" id="GO:0006357">
    <property type="term" value="P:regulation of transcription by RNA polymerase II"/>
    <property type="evidence" value="ECO:0007669"/>
    <property type="project" value="TreeGrafter"/>
</dbReference>
<evidence type="ECO:0000256" key="1">
    <source>
        <dbReference type="ARBA" id="ARBA00023002"/>
    </source>
</evidence>
<dbReference type="PROSITE" id="PS00671">
    <property type="entry name" value="D_2_HYDROXYACID_DH_3"/>
    <property type="match status" value="1"/>
</dbReference>
<dbReference type="InterPro" id="IPR006140">
    <property type="entry name" value="D-isomer_DH_NAD-bd"/>
</dbReference>
<dbReference type="GO" id="GO:0003713">
    <property type="term" value="F:transcription coactivator activity"/>
    <property type="evidence" value="ECO:0007669"/>
    <property type="project" value="TreeGrafter"/>
</dbReference>
<organism evidence="5 6">
    <name type="scientific">Fistulina hepatica ATCC 64428</name>
    <dbReference type="NCBI Taxonomy" id="1128425"/>
    <lineage>
        <taxon>Eukaryota</taxon>
        <taxon>Fungi</taxon>
        <taxon>Dikarya</taxon>
        <taxon>Basidiomycota</taxon>
        <taxon>Agaricomycotina</taxon>
        <taxon>Agaricomycetes</taxon>
        <taxon>Agaricomycetidae</taxon>
        <taxon>Agaricales</taxon>
        <taxon>Fistulinaceae</taxon>
        <taxon>Fistulina</taxon>
    </lineage>
</organism>
<dbReference type="PANTHER" id="PTHR46029">
    <property type="entry name" value="C-TERMINAL-BINDING PROTEIN"/>
    <property type="match status" value="1"/>
</dbReference>